<feature type="transmembrane region" description="Helical" evidence="5">
    <location>
        <begin position="136"/>
        <end position="157"/>
    </location>
</feature>
<evidence type="ECO:0000256" key="2">
    <source>
        <dbReference type="ARBA" id="ARBA00022692"/>
    </source>
</evidence>
<feature type="domain" description="Ion transport" evidence="6">
    <location>
        <begin position="9"/>
        <end position="233"/>
    </location>
</feature>
<feature type="transmembrane region" description="Helical" evidence="5">
    <location>
        <begin position="40"/>
        <end position="62"/>
    </location>
</feature>
<name>A0A3P9ADQ1_ESOLU</name>
<keyword evidence="2 5" id="KW-0812">Transmembrane</keyword>
<evidence type="ECO:0000313" key="7">
    <source>
        <dbReference type="Ensembl" id="ENSELUP00000039178.3"/>
    </source>
</evidence>
<gene>
    <name evidence="7" type="primary">CATSPER3</name>
</gene>
<feature type="transmembrane region" description="Helical" evidence="5">
    <location>
        <begin position="74"/>
        <end position="91"/>
    </location>
</feature>
<dbReference type="GO" id="GO:0048240">
    <property type="term" value="P:sperm capacitation"/>
    <property type="evidence" value="ECO:0007669"/>
    <property type="project" value="TreeGrafter"/>
</dbReference>
<reference evidence="7" key="3">
    <citation type="submission" date="2025-08" db="UniProtKB">
        <authorList>
            <consortium name="Ensembl"/>
        </authorList>
    </citation>
    <scope>IDENTIFICATION</scope>
</reference>
<dbReference type="GeneTree" id="ENSGT00940000161455"/>
<reference evidence="8" key="1">
    <citation type="journal article" date="2014" name="PLoS ONE">
        <title>The genome and linkage map of the northern pike (Esox lucius): conserved synteny revealed between the salmonid sister group and the Neoteleostei.</title>
        <authorList>
            <person name="Rondeau E.B."/>
            <person name="Minkley D.R."/>
            <person name="Leong J.S."/>
            <person name="Messmer A.M."/>
            <person name="Jantzen J.R."/>
            <person name="von Schalburg K.R."/>
            <person name="Lemon C."/>
            <person name="Bird N.H."/>
            <person name="Koop B.F."/>
        </authorList>
    </citation>
    <scope>NUCLEOTIDE SEQUENCE</scope>
</reference>
<sequence length="353" mass="41113">YIANITQHALFDGVVMVTIILNALFMALETDYNLKYKLFGLFQVDELFMAIYAMEFLMKVYVEPWLYWTNGYNVFDAFILVISFVPVFVYGENPNQTLYMRIIRLCSSLRVLKVVAFIRGLQALTAALFKTTKSVVYVLSLMFLLMFIFALNGYYYFGDPTTGDPDNWGDLGSALFSLFDLVTLDGWTDMQQKLDDLGLVNSRIFTILFILICYFILFNMFIGVVIIEIQRFENDIQSEREASLAHKKHAITQRQKNEIRKLIQSNERNLTKLVETFKKSLRHSDYMVMEDLCTSMSFTDLYLTTLGHQDHTSTPSRYHVLVVILFQVPRHIRRNLEFNNDAASLIWTRFTSL</sequence>
<protein>
    <submittedName>
        <fullName evidence="7">Cation channel sperm associated 3</fullName>
    </submittedName>
</protein>
<evidence type="ECO:0000256" key="4">
    <source>
        <dbReference type="ARBA" id="ARBA00023136"/>
    </source>
</evidence>
<reference evidence="7" key="2">
    <citation type="submission" date="2020-02" db="EMBL/GenBank/DDBJ databases">
        <title>Esox lucius (northern pike) genome, fEsoLuc1, primary haplotype.</title>
        <authorList>
            <person name="Myers G."/>
            <person name="Karagic N."/>
            <person name="Meyer A."/>
            <person name="Pippel M."/>
            <person name="Reichard M."/>
            <person name="Winkler S."/>
            <person name="Tracey A."/>
            <person name="Sims Y."/>
            <person name="Howe K."/>
            <person name="Rhie A."/>
            <person name="Formenti G."/>
            <person name="Durbin R."/>
            <person name="Fedrigo O."/>
            <person name="Jarvis E.D."/>
        </authorList>
    </citation>
    <scope>NUCLEOTIDE SEQUENCE [LARGE SCALE GENOMIC DNA]</scope>
</reference>
<keyword evidence="3 5" id="KW-1133">Transmembrane helix</keyword>
<feature type="transmembrane region" description="Helical" evidence="5">
    <location>
        <begin position="204"/>
        <end position="227"/>
    </location>
</feature>
<dbReference type="InterPro" id="IPR027359">
    <property type="entry name" value="Volt_channel_dom_sf"/>
</dbReference>
<reference evidence="7" key="4">
    <citation type="submission" date="2025-09" db="UniProtKB">
        <authorList>
            <consortium name="Ensembl"/>
        </authorList>
    </citation>
    <scope>IDENTIFICATION</scope>
</reference>
<dbReference type="Gene3D" id="1.20.120.350">
    <property type="entry name" value="Voltage-gated potassium channels. Chain C"/>
    <property type="match status" value="1"/>
</dbReference>
<keyword evidence="4 5" id="KW-0472">Membrane</keyword>
<evidence type="ECO:0000256" key="5">
    <source>
        <dbReference type="SAM" id="Phobius"/>
    </source>
</evidence>
<evidence type="ECO:0000259" key="6">
    <source>
        <dbReference type="Pfam" id="PF00520"/>
    </source>
</evidence>
<dbReference type="Proteomes" id="UP000265140">
    <property type="component" value="Chromosome 7"/>
</dbReference>
<dbReference type="AlphaFoldDB" id="A0A3P9ADQ1"/>
<dbReference type="PANTHER" id="PTHR47131:SF1">
    <property type="entry name" value="CATION CHANNEL SPERM-ASSOCIATED PROTEIN 3"/>
    <property type="match status" value="1"/>
</dbReference>
<dbReference type="InterPro" id="IPR005821">
    <property type="entry name" value="Ion_trans_dom"/>
</dbReference>
<evidence type="ECO:0000256" key="1">
    <source>
        <dbReference type="ARBA" id="ARBA00004141"/>
    </source>
</evidence>
<dbReference type="Ensembl" id="ENSELUT00000030299.3">
    <property type="protein sequence ID" value="ENSELUP00000039178.3"/>
    <property type="gene ID" value="ENSELUG00000019252.3"/>
</dbReference>
<dbReference type="GO" id="GO:0006814">
    <property type="term" value="P:sodium ion transport"/>
    <property type="evidence" value="ECO:0007669"/>
    <property type="project" value="TreeGrafter"/>
</dbReference>
<proteinExistence type="predicted"/>
<dbReference type="PANTHER" id="PTHR47131">
    <property type="entry name" value="CATION CHANNEL SPERM-ASSOCIATED PROTEIN 3"/>
    <property type="match status" value="1"/>
</dbReference>
<evidence type="ECO:0000313" key="8">
    <source>
        <dbReference type="Proteomes" id="UP000265140"/>
    </source>
</evidence>
<dbReference type="Gene3D" id="1.10.287.70">
    <property type="match status" value="1"/>
</dbReference>
<dbReference type="SUPFAM" id="SSF81324">
    <property type="entry name" value="Voltage-gated potassium channels"/>
    <property type="match status" value="1"/>
</dbReference>
<dbReference type="Pfam" id="PF00520">
    <property type="entry name" value="Ion_trans"/>
    <property type="match status" value="1"/>
</dbReference>
<dbReference type="GO" id="GO:0036128">
    <property type="term" value="C:CatSper complex"/>
    <property type="evidence" value="ECO:0007669"/>
    <property type="project" value="TreeGrafter"/>
</dbReference>
<dbReference type="GO" id="GO:0030317">
    <property type="term" value="P:flagellated sperm motility"/>
    <property type="evidence" value="ECO:0007669"/>
    <property type="project" value="TreeGrafter"/>
</dbReference>
<dbReference type="STRING" id="8010.ENSELUP00000039178"/>
<dbReference type="GO" id="GO:0001669">
    <property type="term" value="C:acrosomal vesicle"/>
    <property type="evidence" value="ECO:0007669"/>
    <property type="project" value="TreeGrafter"/>
</dbReference>
<evidence type="ECO:0000256" key="3">
    <source>
        <dbReference type="ARBA" id="ARBA00022989"/>
    </source>
</evidence>
<comment type="subcellular location">
    <subcellularLocation>
        <location evidence="1">Membrane</location>
        <topology evidence="1">Multi-pass membrane protein</topology>
    </subcellularLocation>
</comment>
<feature type="transmembrane region" description="Helical" evidence="5">
    <location>
        <begin position="9"/>
        <end position="28"/>
    </location>
</feature>
<accession>A0A3P9ADQ1</accession>
<dbReference type="GO" id="GO:0005245">
    <property type="term" value="F:voltage-gated calcium channel activity"/>
    <property type="evidence" value="ECO:0007669"/>
    <property type="project" value="TreeGrafter"/>
</dbReference>
<organism evidence="7 8">
    <name type="scientific">Esox lucius</name>
    <name type="common">Northern pike</name>
    <dbReference type="NCBI Taxonomy" id="8010"/>
    <lineage>
        <taxon>Eukaryota</taxon>
        <taxon>Metazoa</taxon>
        <taxon>Chordata</taxon>
        <taxon>Craniata</taxon>
        <taxon>Vertebrata</taxon>
        <taxon>Euteleostomi</taxon>
        <taxon>Actinopterygii</taxon>
        <taxon>Neopterygii</taxon>
        <taxon>Teleostei</taxon>
        <taxon>Protacanthopterygii</taxon>
        <taxon>Esociformes</taxon>
        <taxon>Esocidae</taxon>
        <taxon>Esox</taxon>
    </lineage>
</organism>
<keyword evidence="8" id="KW-1185">Reference proteome</keyword>